<organism evidence="2 3">
    <name type="scientific">Nonomuraea polychroma</name>
    <dbReference type="NCBI Taxonomy" id="46176"/>
    <lineage>
        <taxon>Bacteria</taxon>
        <taxon>Bacillati</taxon>
        <taxon>Actinomycetota</taxon>
        <taxon>Actinomycetes</taxon>
        <taxon>Streptosporangiales</taxon>
        <taxon>Streptosporangiaceae</taxon>
        <taxon>Nonomuraea</taxon>
    </lineage>
</organism>
<accession>A0A438MKN8</accession>
<sequence>MAFLVSLILVWAIIGLFTTPIIWIAGLIMAYSAAKSYNAKAE</sequence>
<name>A0A438MKN8_9ACTN</name>
<keyword evidence="1" id="KW-0472">Membrane</keyword>
<dbReference type="AlphaFoldDB" id="A0A438MKN8"/>
<evidence type="ECO:0000256" key="1">
    <source>
        <dbReference type="SAM" id="Phobius"/>
    </source>
</evidence>
<dbReference type="Proteomes" id="UP000284824">
    <property type="component" value="Unassembled WGS sequence"/>
</dbReference>
<gene>
    <name evidence="2" type="ORF">EDD27_9132</name>
</gene>
<keyword evidence="3" id="KW-1185">Reference proteome</keyword>
<dbReference type="EMBL" id="SAUN01000001">
    <property type="protein sequence ID" value="RVX46264.1"/>
    <property type="molecule type" value="Genomic_DNA"/>
</dbReference>
<proteinExistence type="predicted"/>
<keyword evidence="1" id="KW-0812">Transmembrane</keyword>
<evidence type="ECO:0000313" key="2">
    <source>
        <dbReference type="EMBL" id="RVX46264.1"/>
    </source>
</evidence>
<reference evidence="2 3" key="1">
    <citation type="submission" date="2019-01" db="EMBL/GenBank/DDBJ databases">
        <title>Sequencing the genomes of 1000 actinobacteria strains.</title>
        <authorList>
            <person name="Klenk H.-P."/>
        </authorList>
    </citation>
    <scope>NUCLEOTIDE SEQUENCE [LARGE SCALE GENOMIC DNA]</scope>
    <source>
        <strain evidence="2 3">DSM 43925</strain>
    </source>
</reference>
<feature type="transmembrane region" description="Helical" evidence="1">
    <location>
        <begin position="6"/>
        <end position="31"/>
    </location>
</feature>
<keyword evidence="1" id="KW-1133">Transmembrane helix</keyword>
<evidence type="ECO:0000313" key="3">
    <source>
        <dbReference type="Proteomes" id="UP000284824"/>
    </source>
</evidence>
<protein>
    <submittedName>
        <fullName evidence="2">Uncharacterized protein</fullName>
    </submittedName>
</protein>
<comment type="caution">
    <text evidence="2">The sequence shown here is derived from an EMBL/GenBank/DDBJ whole genome shotgun (WGS) entry which is preliminary data.</text>
</comment>